<evidence type="ECO:0000313" key="3">
    <source>
        <dbReference type="Proteomes" id="UP000294225"/>
    </source>
</evidence>
<evidence type="ECO:0008006" key="4">
    <source>
        <dbReference type="Google" id="ProtNLM"/>
    </source>
</evidence>
<dbReference type="AlphaFoldDB" id="A0A4R0ILD1"/>
<proteinExistence type="predicted"/>
<comment type="caution">
    <text evidence="2">The sequence shown here is derived from an EMBL/GenBank/DDBJ whole genome shotgun (WGS) entry which is preliminary data.</text>
</comment>
<dbReference type="Gene3D" id="2.60.40.230">
    <property type="entry name" value="Neocarzinostatin-like"/>
    <property type="match status" value="1"/>
</dbReference>
<dbReference type="InterPro" id="IPR027273">
    <property type="entry name" value="Neocarzinostatin-like"/>
</dbReference>
<evidence type="ECO:0000313" key="2">
    <source>
        <dbReference type="EMBL" id="TCC34361.1"/>
    </source>
</evidence>
<gene>
    <name evidence="2" type="ORF">E0H92_30585</name>
</gene>
<feature type="chain" id="PRO_5020974607" description="Neocarzinostatin family protein" evidence="1">
    <location>
        <begin position="26"/>
        <end position="168"/>
    </location>
</feature>
<name>A0A4R0ILD1_9ACTN</name>
<protein>
    <recommendedName>
        <fullName evidence="4">Neocarzinostatin family protein</fullName>
    </recommendedName>
</protein>
<feature type="signal peptide" evidence="1">
    <location>
        <begin position="1"/>
        <end position="25"/>
    </location>
</feature>
<dbReference type="PROSITE" id="PS00430">
    <property type="entry name" value="TONB_DEPENDENT_REC_1"/>
    <property type="match status" value="1"/>
</dbReference>
<dbReference type="Proteomes" id="UP000294225">
    <property type="component" value="Unassembled WGS sequence"/>
</dbReference>
<reference evidence="2 3" key="1">
    <citation type="submission" date="2019-02" db="EMBL/GenBank/DDBJ databases">
        <title>Kribbella capetownensis sp. nov. and Kribbella speibonae sp. nov., isolated from soil.</title>
        <authorList>
            <person name="Curtis S.M."/>
            <person name="Norton I."/>
            <person name="Everest G.J."/>
            <person name="Meyers P.R."/>
        </authorList>
    </citation>
    <scope>NUCLEOTIDE SEQUENCE [LARGE SCALE GENOMIC DNA]</scope>
    <source>
        <strain evidence="2 3">YM55</strain>
    </source>
</reference>
<keyword evidence="1" id="KW-0732">Signal</keyword>
<dbReference type="InterPro" id="IPR010916">
    <property type="entry name" value="TonB_box_CS"/>
</dbReference>
<dbReference type="SUPFAM" id="SSF49319">
    <property type="entry name" value="Actinoxanthin-like"/>
    <property type="match status" value="1"/>
</dbReference>
<dbReference type="RefSeq" id="WP_131498692.1">
    <property type="nucleotide sequence ID" value="NZ_SJKC01000004.1"/>
</dbReference>
<organism evidence="2 3">
    <name type="scientific">Kribbella speibonae</name>
    <dbReference type="NCBI Taxonomy" id="1572660"/>
    <lineage>
        <taxon>Bacteria</taxon>
        <taxon>Bacillati</taxon>
        <taxon>Actinomycetota</taxon>
        <taxon>Actinomycetes</taxon>
        <taxon>Propionibacteriales</taxon>
        <taxon>Kribbellaceae</taxon>
        <taxon>Kribbella</taxon>
    </lineage>
</organism>
<dbReference type="EMBL" id="SJKC01000004">
    <property type="protein sequence ID" value="TCC34361.1"/>
    <property type="molecule type" value="Genomic_DNA"/>
</dbReference>
<accession>A0A4R0ILD1</accession>
<sequence>MIRRTVLTLSSAAALTVGLVAPASAAPGSASNLGKTLSASNATGLAAAGETITVTGSGYNPAQGYYVALCAVPSDYSYGTKPSPCAGGDGQGGTTVGPSAWVTNSPLGGSASYPIAADGTFTAQIHIAEVNSGLDCSDPDVTCAIVSRRDHLAASDRTGDVYIPVSFN</sequence>
<evidence type="ECO:0000256" key="1">
    <source>
        <dbReference type="SAM" id="SignalP"/>
    </source>
</evidence>